<dbReference type="PROSITE" id="PS00092">
    <property type="entry name" value="N6_MTASE"/>
    <property type="match status" value="1"/>
</dbReference>
<dbReference type="AlphaFoldDB" id="A0A8T3VZW5"/>
<dbReference type="Pfam" id="PF07669">
    <property type="entry name" value="Eco57I"/>
    <property type="match status" value="1"/>
</dbReference>
<dbReference type="PANTHER" id="PTHR33841:SF1">
    <property type="entry name" value="DNA METHYLTRANSFERASE A"/>
    <property type="match status" value="1"/>
</dbReference>
<dbReference type="Gene3D" id="3.40.50.150">
    <property type="entry name" value="Vaccinia Virus protein VP39"/>
    <property type="match status" value="1"/>
</dbReference>
<evidence type="ECO:0000256" key="2">
    <source>
        <dbReference type="ARBA" id="ARBA00022603"/>
    </source>
</evidence>
<dbReference type="InterPro" id="IPR029063">
    <property type="entry name" value="SAM-dependent_MTases_sf"/>
</dbReference>
<accession>A0A8T3VZW5</accession>
<sequence length="1014" mass="119407">MSAPQKIIELVQDFEENKYEYINPDVFDEENTKVKFLNPFFEELGWNVRNEGLSAKFREVVFEDSIKVGRKTKAPDYSFRLGGERIFFVEAKKPSRDLSNDKEHAFQVRRYGWSAKLPLCILTDFEELAIYDTTIKPDKNQSATIGRIKYYKYTDYIDKWDEIYNIFSKEAVLSGKFDSYANNVKHDKKGTSEIDDEFLKEIEQWRLLLARNIALRNPELSIEDLNYAVQLTIDRIIFLRIAEDRGIERYGQLEKLLQKENIYKEFGKICKKADEKYNSGLFHFNPYDKEDFTTDTYTLDLTIDDNVFKEIFKNLYYPNSPYEFSLISTEILGKIYEQFLGKVIRLTLGHQAKVEDKPEVKKAGGVYYTPQYIVDYIVENTLGEKIKDKTPNQISKIRVIDPACGSGSFLIRAYQYLLDYHLDYYSNMTKPPKDVIYEDKKGIKHLTIREKKRILKNNIYGVDIDALAVEVTKLSLLLKVLEDQNKDLLESQQKLFHERVLPNLSSNIKTGNSLVNSNILLENLETEDVLHINPFDWEKEYEEIFEKGGFDVVIGNPPYLRIQGLREFFNYEIPFLKENYESAVKRFDLYVLFLEKGFNILKDTGILGYICPNKFINADFGSGIRTFLLNNRSLNKFISFSKEQIFDNATTYTSLVFLSHNNHNFEYYEYKDEYNNPKAFLNKINTIQCSSYNLDNLGSTPWKLLPQNIKKVLDSLENNSIKLGKIFENIFQGIVTGIDDIYFLKVIEEYENTVKAYSPKLNDYIKIEKNILKPILKGEDVSKYSEPIPQYYCIYPYLIIDGKTKIMEEKYLKNNYPLAYSYLKQFKRILIELRKKFKTNVQYWYSCHRPRNMTLFEKDKILTPEISLGCNMTFSNIHYYHNTKVYSLVIPENSPENKFYWLGLFNSKVLWWFISNTGYVLRGGYYSFSTKYLKEFPVPKLDLNNQNVLEIHDNIVNNVKKQLELYQKINNSKTPNEMKILKNQIEFNENSINQLVYKLYNLTEEEIDIIENSL</sequence>
<evidence type="ECO:0000256" key="3">
    <source>
        <dbReference type="ARBA" id="ARBA00022679"/>
    </source>
</evidence>
<dbReference type="Pfam" id="PF12950">
    <property type="entry name" value="TaqI_C"/>
    <property type="match status" value="1"/>
</dbReference>
<feature type="domain" description="Type II methyltransferase M.TaqI-like" evidence="10">
    <location>
        <begin position="457"/>
        <end position="646"/>
    </location>
</feature>
<keyword evidence="4" id="KW-0949">S-adenosyl-L-methionine</keyword>
<keyword evidence="8" id="KW-0175">Coiled coil</keyword>
<dbReference type="Proteomes" id="UP000732619">
    <property type="component" value="Unassembled WGS sequence"/>
</dbReference>
<keyword evidence="12" id="KW-0540">Nuclease</keyword>
<dbReference type="PRINTS" id="PR00507">
    <property type="entry name" value="N12N6MTFRASE"/>
</dbReference>
<evidence type="ECO:0000313" key="13">
    <source>
        <dbReference type="Proteomes" id="UP000732619"/>
    </source>
</evidence>
<name>A0A8T3VZW5_METOL</name>
<comment type="catalytic activity">
    <reaction evidence="7">
        <text>a 2'-deoxyadenosine in DNA + S-adenosyl-L-methionine = an N(6)-methyl-2'-deoxyadenosine in DNA + S-adenosyl-L-homocysteine + H(+)</text>
        <dbReference type="Rhea" id="RHEA:15197"/>
        <dbReference type="Rhea" id="RHEA-COMP:12418"/>
        <dbReference type="Rhea" id="RHEA-COMP:12419"/>
        <dbReference type="ChEBI" id="CHEBI:15378"/>
        <dbReference type="ChEBI" id="CHEBI:57856"/>
        <dbReference type="ChEBI" id="CHEBI:59789"/>
        <dbReference type="ChEBI" id="CHEBI:90615"/>
        <dbReference type="ChEBI" id="CHEBI:90616"/>
        <dbReference type="EC" id="2.1.1.72"/>
    </reaction>
</comment>
<dbReference type="GO" id="GO:0009307">
    <property type="term" value="P:DNA restriction-modification system"/>
    <property type="evidence" value="ECO:0007669"/>
    <property type="project" value="UniProtKB-KW"/>
</dbReference>
<dbReference type="InterPro" id="IPR050953">
    <property type="entry name" value="N4_N6_ade-DNA_methylase"/>
</dbReference>
<dbReference type="SUPFAM" id="SSF53335">
    <property type="entry name" value="S-adenosyl-L-methionine-dependent methyltransferases"/>
    <property type="match status" value="1"/>
</dbReference>
<keyword evidence="12" id="KW-0378">Hydrolase</keyword>
<feature type="domain" description="TaqI-like C-terminal specificity" evidence="11">
    <location>
        <begin position="773"/>
        <end position="938"/>
    </location>
</feature>
<keyword evidence="6" id="KW-0238">DNA-binding</keyword>
<dbReference type="InterPro" id="IPR002052">
    <property type="entry name" value="DNA_methylase_N6_adenine_CS"/>
</dbReference>
<dbReference type="GO" id="GO:0003677">
    <property type="term" value="F:DNA binding"/>
    <property type="evidence" value="ECO:0007669"/>
    <property type="project" value="UniProtKB-KW"/>
</dbReference>
<keyword evidence="12" id="KW-0255">Endonuclease</keyword>
<gene>
    <name evidence="12" type="ORF">E7Z75_10170</name>
</gene>
<dbReference type="GO" id="GO:0009035">
    <property type="term" value="F:type I site-specific deoxyribonuclease activity"/>
    <property type="evidence" value="ECO:0007669"/>
    <property type="project" value="UniProtKB-EC"/>
</dbReference>
<evidence type="ECO:0000259" key="10">
    <source>
        <dbReference type="Pfam" id="PF07669"/>
    </source>
</evidence>
<feature type="coiled-coil region" evidence="8">
    <location>
        <begin position="464"/>
        <end position="498"/>
    </location>
</feature>
<comment type="caution">
    <text evidence="12">The sequence shown here is derived from an EMBL/GenBank/DDBJ whole genome shotgun (WGS) entry which is preliminary data.</text>
</comment>
<dbReference type="Pfam" id="PF04313">
    <property type="entry name" value="HSDR_N"/>
    <property type="match status" value="1"/>
</dbReference>
<evidence type="ECO:0000256" key="7">
    <source>
        <dbReference type="ARBA" id="ARBA00047942"/>
    </source>
</evidence>
<evidence type="ECO:0000256" key="6">
    <source>
        <dbReference type="ARBA" id="ARBA00023125"/>
    </source>
</evidence>
<keyword evidence="5" id="KW-0680">Restriction system</keyword>
<reference evidence="12" key="1">
    <citation type="submission" date="2019-04" db="EMBL/GenBank/DDBJ databases">
        <title>Evolution of Biomass-Degrading Anaerobic Consortia Revealed by Metagenomics.</title>
        <authorList>
            <person name="Peng X."/>
        </authorList>
    </citation>
    <scope>NUCLEOTIDE SEQUENCE</scope>
    <source>
        <strain evidence="12">SIG14</strain>
    </source>
</reference>
<keyword evidence="3" id="KW-0808">Transferase</keyword>
<dbReference type="PANTHER" id="PTHR33841">
    <property type="entry name" value="DNA METHYLTRANSFERASE YEEA-RELATED"/>
    <property type="match status" value="1"/>
</dbReference>
<dbReference type="InterPro" id="IPR025931">
    <property type="entry name" value="TaqI_C"/>
</dbReference>
<evidence type="ECO:0000313" key="12">
    <source>
        <dbReference type="EMBL" id="MBE6513486.1"/>
    </source>
</evidence>
<evidence type="ECO:0000256" key="1">
    <source>
        <dbReference type="ARBA" id="ARBA00011900"/>
    </source>
</evidence>
<dbReference type="InterPro" id="IPR007409">
    <property type="entry name" value="Restrct_endonuc_type1_HsdR_N"/>
</dbReference>
<dbReference type="InterPro" id="IPR011639">
    <property type="entry name" value="MethylTrfase_TaqI-like_dom"/>
</dbReference>
<protein>
    <recommendedName>
        <fullName evidence="1">site-specific DNA-methyltransferase (adenine-specific)</fullName>
        <ecNumber evidence="1">2.1.1.72</ecNumber>
    </recommendedName>
</protein>
<dbReference type="EC" id="2.1.1.72" evidence="1"/>
<organism evidence="12 13">
    <name type="scientific">Methanobrevibacter olleyae</name>
    <dbReference type="NCBI Taxonomy" id="294671"/>
    <lineage>
        <taxon>Archaea</taxon>
        <taxon>Methanobacteriati</taxon>
        <taxon>Methanobacteriota</taxon>
        <taxon>Methanomada group</taxon>
        <taxon>Methanobacteria</taxon>
        <taxon>Methanobacteriales</taxon>
        <taxon>Methanobacteriaceae</taxon>
        <taxon>Methanobrevibacter</taxon>
    </lineage>
</organism>
<dbReference type="GO" id="GO:0009007">
    <property type="term" value="F:site-specific DNA-methyltransferase (adenine-specific) activity"/>
    <property type="evidence" value="ECO:0007669"/>
    <property type="project" value="UniProtKB-EC"/>
</dbReference>
<dbReference type="EMBL" id="SUTG01000098">
    <property type="protein sequence ID" value="MBE6513486.1"/>
    <property type="molecule type" value="Genomic_DNA"/>
</dbReference>
<dbReference type="GO" id="GO:0005524">
    <property type="term" value="F:ATP binding"/>
    <property type="evidence" value="ECO:0007669"/>
    <property type="project" value="UniProtKB-KW"/>
</dbReference>
<evidence type="ECO:0000256" key="8">
    <source>
        <dbReference type="SAM" id="Coils"/>
    </source>
</evidence>
<feature type="domain" description="Restriction endonuclease type I HsdR N-terminal" evidence="9">
    <location>
        <begin position="60"/>
        <end position="137"/>
    </location>
</feature>
<evidence type="ECO:0000259" key="9">
    <source>
        <dbReference type="Pfam" id="PF04313"/>
    </source>
</evidence>
<evidence type="ECO:0000259" key="11">
    <source>
        <dbReference type="Pfam" id="PF12950"/>
    </source>
</evidence>
<dbReference type="GO" id="GO:0032259">
    <property type="term" value="P:methylation"/>
    <property type="evidence" value="ECO:0007669"/>
    <property type="project" value="UniProtKB-KW"/>
</dbReference>
<evidence type="ECO:0000256" key="4">
    <source>
        <dbReference type="ARBA" id="ARBA00022691"/>
    </source>
</evidence>
<proteinExistence type="predicted"/>
<evidence type="ECO:0000256" key="5">
    <source>
        <dbReference type="ARBA" id="ARBA00022747"/>
    </source>
</evidence>
<keyword evidence="2" id="KW-0489">Methyltransferase</keyword>